<protein>
    <submittedName>
        <fullName evidence="2">Uncharacterized protein</fullName>
    </submittedName>
</protein>
<reference evidence="2" key="1">
    <citation type="submission" date="2006-10" db="EMBL/GenBank/DDBJ databases">
        <authorList>
            <person name="Amadeo P."/>
            <person name="Zhao Q."/>
            <person name="Wortman J."/>
            <person name="Fraser-Liggett C."/>
            <person name="Carlton J."/>
        </authorList>
    </citation>
    <scope>NUCLEOTIDE SEQUENCE</scope>
    <source>
        <strain evidence="2">G3</strain>
    </source>
</reference>
<dbReference type="VEuPathDB" id="TrichDB:TVAGG3_0366000"/>
<sequence>MIHRHNGTTGNNDMFQDKPQPGQSLPVASWNSLPNIPVQSRSYKGCFHRDPQNIAMSLKRPSAPNNKPTFVLPAGRTFKDFEPTRRNSISHSKSCDDISRTHC</sequence>
<dbReference type="Proteomes" id="UP000001542">
    <property type="component" value="Unassembled WGS sequence"/>
</dbReference>
<dbReference type="VEuPathDB" id="TrichDB:TVAG_362430"/>
<proteinExistence type="predicted"/>
<dbReference type="EMBL" id="DS113311">
    <property type="protein sequence ID" value="EAY11863.1"/>
    <property type="molecule type" value="Genomic_DNA"/>
</dbReference>
<reference evidence="2" key="2">
    <citation type="journal article" date="2007" name="Science">
        <title>Draft genome sequence of the sexually transmitted pathogen Trichomonas vaginalis.</title>
        <authorList>
            <person name="Carlton J.M."/>
            <person name="Hirt R.P."/>
            <person name="Silva J.C."/>
            <person name="Delcher A.L."/>
            <person name="Schatz M."/>
            <person name="Zhao Q."/>
            <person name="Wortman J.R."/>
            <person name="Bidwell S.L."/>
            <person name="Alsmark U.C.M."/>
            <person name="Besteiro S."/>
            <person name="Sicheritz-Ponten T."/>
            <person name="Noel C.J."/>
            <person name="Dacks J.B."/>
            <person name="Foster P.G."/>
            <person name="Simillion C."/>
            <person name="Van de Peer Y."/>
            <person name="Miranda-Saavedra D."/>
            <person name="Barton G.J."/>
            <person name="Westrop G.D."/>
            <person name="Mueller S."/>
            <person name="Dessi D."/>
            <person name="Fiori P.L."/>
            <person name="Ren Q."/>
            <person name="Paulsen I."/>
            <person name="Zhang H."/>
            <person name="Bastida-Corcuera F.D."/>
            <person name="Simoes-Barbosa A."/>
            <person name="Brown M.T."/>
            <person name="Hayes R.D."/>
            <person name="Mukherjee M."/>
            <person name="Okumura C.Y."/>
            <person name="Schneider R."/>
            <person name="Smith A.J."/>
            <person name="Vanacova S."/>
            <person name="Villalvazo M."/>
            <person name="Haas B.J."/>
            <person name="Pertea M."/>
            <person name="Feldblyum T.V."/>
            <person name="Utterback T.R."/>
            <person name="Shu C.L."/>
            <person name="Osoegawa K."/>
            <person name="de Jong P.J."/>
            <person name="Hrdy I."/>
            <person name="Horvathova L."/>
            <person name="Zubacova Z."/>
            <person name="Dolezal P."/>
            <person name="Malik S.B."/>
            <person name="Logsdon J.M. Jr."/>
            <person name="Henze K."/>
            <person name="Gupta A."/>
            <person name="Wang C.C."/>
            <person name="Dunne R.L."/>
            <person name="Upcroft J.A."/>
            <person name="Upcroft P."/>
            <person name="White O."/>
            <person name="Salzberg S.L."/>
            <person name="Tang P."/>
            <person name="Chiu C.-H."/>
            <person name="Lee Y.-S."/>
            <person name="Embley T.M."/>
            <person name="Coombs G.H."/>
            <person name="Mottram J.C."/>
            <person name="Tachezy J."/>
            <person name="Fraser-Liggett C.M."/>
            <person name="Johnson P.J."/>
        </authorList>
    </citation>
    <scope>NUCLEOTIDE SEQUENCE [LARGE SCALE GENOMIC DNA]</scope>
    <source>
        <strain evidence="2">G3</strain>
    </source>
</reference>
<organism evidence="2 3">
    <name type="scientific">Trichomonas vaginalis (strain ATCC PRA-98 / G3)</name>
    <dbReference type="NCBI Taxonomy" id="412133"/>
    <lineage>
        <taxon>Eukaryota</taxon>
        <taxon>Metamonada</taxon>
        <taxon>Parabasalia</taxon>
        <taxon>Trichomonadida</taxon>
        <taxon>Trichomonadidae</taxon>
        <taxon>Trichomonas</taxon>
    </lineage>
</organism>
<dbReference type="InParanoid" id="A2E621"/>
<name>A2E621_TRIV3</name>
<dbReference type="RefSeq" id="XP_001324086.1">
    <property type="nucleotide sequence ID" value="XM_001324051.1"/>
</dbReference>
<feature type="compositionally biased region" description="Basic and acidic residues" evidence="1">
    <location>
        <begin position="93"/>
        <end position="103"/>
    </location>
</feature>
<evidence type="ECO:0000313" key="3">
    <source>
        <dbReference type="Proteomes" id="UP000001542"/>
    </source>
</evidence>
<keyword evidence="3" id="KW-1185">Reference proteome</keyword>
<feature type="region of interest" description="Disordered" evidence="1">
    <location>
        <begin position="82"/>
        <end position="103"/>
    </location>
</feature>
<evidence type="ECO:0000313" key="2">
    <source>
        <dbReference type="EMBL" id="EAY11863.1"/>
    </source>
</evidence>
<dbReference type="AlphaFoldDB" id="A2E621"/>
<feature type="region of interest" description="Disordered" evidence="1">
    <location>
        <begin position="1"/>
        <end position="36"/>
    </location>
</feature>
<dbReference type="KEGG" id="tva:4769823"/>
<accession>A2E621</accession>
<evidence type="ECO:0000256" key="1">
    <source>
        <dbReference type="SAM" id="MobiDB-lite"/>
    </source>
</evidence>
<gene>
    <name evidence="2" type="ORF">TVAG_362430</name>
</gene>